<dbReference type="EMBL" id="CP090167">
    <property type="protein sequence ID" value="UJO18099.1"/>
    <property type="molecule type" value="Genomic_DNA"/>
</dbReference>
<dbReference type="Pfam" id="PF00339">
    <property type="entry name" value="Arrestin_N"/>
    <property type="match status" value="1"/>
</dbReference>
<protein>
    <recommendedName>
        <fullName evidence="1">Arrestin-like N-terminal domain-containing protein</fullName>
    </recommendedName>
</protein>
<gene>
    <name evidence="2" type="ORF">CLAFUR5_06497</name>
</gene>
<dbReference type="Gene3D" id="2.60.40.640">
    <property type="match status" value="1"/>
</dbReference>
<dbReference type="RefSeq" id="XP_047762465.1">
    <property type="nucleotide sequence ID" value="XM_047905645.1"/>
</dbReference>
<dbReference type="AlphaFoldDB" id="A0A9Q8LJ57"/>
<feature type="domain" description="Arrestin-like N-terminal" evidence="1">
    <location>
        <begin position="94"/>
        <end position="243"/>
    </location>
</feature>
<reference evidence="2" key="1">
    <citation type="submission" date="2021-12" db="EMBL/GenBank/DDBJ databases">
        <authorList>
            <person name="Zaccaron A."/>
            <person name="Stergiopoulos I."/>
        </authorList>
    </citation>
    <scope>NUCLEOTIDE SEQUENCE</scope>
    <source>
        <strain evidence="2">Race5_Kim</strain>
    </source>
</reference>
<dbReference type="InterPro" id="IPR014752">
    <property type="entry name" value="Arrestin-like_C"/>
</dbReference>
<evidence type="ECO:0000313" key="3">
    <source>
        <dbReference type="Proteomes" id="UP000756132"/>
    </source>
</evidence>
<proteinExistence type="predicted"/>
<keyword evidence="3" id="KW-1185">Reference proteome</keyword>
<accession>A0A9Q8LJ57</accession>
<evidence type="ECO:0000313" key="2">
    <source>
        <dbReference type="EMBL" id="UJO18099.1"/>
    </source>
</evidence>
<reference evidence="2" key="2">
    <citation type="journal article" date="2022" name="Microb. Genom.">
        <title>A chromosome-scale genome assembly of the tomato pathogen Cladosporium fulvum reveals a compartmentalized genome architecture and the presence of a dispensable chromosome.</title>
        <authorList>
            <person name="Zaccaron A.Z."/>
            <person name="Chen L.H."/>
            <person name="Samaras A."/>
            <person name="Stergiopoulos I."/>
        </authorList>
    </citation>
    <scope>NUCLEOTIDE SEQUENCE</scope>
    <source>
        <strain evidence="2">Race5_Kim</strain>
    </source>
</reference>
<dbReference type="Proteomes" id="UP000756132">
    <property type="component" value="Chromosome 5"/>
</dbReference>
<dbReference type="InterPro" id="IPR011021">
    <property type="entry name" value="Arrestin-like_N"/>
</dbReference>
<evidence type="ECO:0000259" key="1">
    <source>
        <dbReference type="Pfam" id="PF00339"/>
    </source>
</evidence>
<sequence>MVSWKVFMTIYVSTTGLSTPRTRFIIPRAGRVDEALGARSLGELWPPENESTVSPTETDIILLDKHDPLQRWSLRAIRVGQVMAPNIAIVVDHHPGRTWFTSNDVVQGRIVLESRRRPLSIQGVDVLLEGIMKTRVEPPKPREEALSFSEHSGTARIEHAVFQRQVQLTPIQDSPSTSSKLEKHQFSFATEVPLLAACCKRIRKSDDDQYSLPPSLDVRRGRIRVAVKYRIRVVLKRSGALERDVTTMEELELKSLAPPDIHIPDSEKPLRSTAILSASDSRSLNDSVSGLPQYSPAIMLHMGLPSTARLRPEQPLDILLKIFAPPEIMADTGGLWLGSLRLRLKGTLAVNLNHTLTRMLKLTELCSFAGHQAIDVDGGASRFVIPSSLWKNVRVPLLNSSFKTCCAQYTYKLEAVVRLHAPAWRRPREMTASMQVEMQTGPDAGMPPAPAYSPM</sequence>
<name>A0A9Q8LJ57_PASFU</name>
<dbReference type="KEGG" id="ffu:CLAFUR5_06497"/>
<organism evidence="2 3">
    <name type="scientific">Passalora fulva</name>
    <name type="common">Tomato leaf mold</name>
    <name type="synonym">Cladosporium fulvum</name>
    <dbReference type="NCBI Taxonomy" id="5499"/>
    <lineage>
        <taxon>Eukaryota</taxon>
        <taxon>Fungi</taxon>
        <taxon>Dikarya</taxon>
        <taxon>Ascomycota</taxon>
        <taxon>Pezizomycotina</taxon>
        <taxon>Dothideomycetes</taxon>
        <taxon>Dothideomycetidae</taxon>
        <taxon>Mycosphaerellales</taxon>
        <taxon>Mycosphaerellaceae</taxon>
        <taxon>Fulvia</taxon>
    </lineage>
</organism>
<dbReference type="GeneID" id="71986375"/>
<dbReference type="CDD" id="cd22952">
    <property type="entry name" value="ART10-like"/>
    <property type="match status" value="1"/>
</dbReference>